<protein>
    <recommendedName>
        <fullName evidence="4">NAD(P)-binding domain-containing protein</fullName>
    </recommendedName>
</protein>
<accession>A0AAW0EAF4</accession>
<dbReference type="AlphaFoldDB" id="A0AAW0EAF4"/>
<comment type="caution">
    <text evidence="5">The sequence shown here is derived from an EMBL/GenBank/DDBJ whole genome shotgun (WGS) entry which is preliminary data.</text>
</comment>
<feature type="coiled-coil region" evidence="2">
    <location>
        <begin position="47"/>
        <end position="74"/>
    </location>
</feature>
<evidence type="ECO:0000259" key="4">
    <source>
        <dbReference type="Pfam" id="PF13460"/>
    </source>
</evidence>
<keyword evidence="6" id="KW-1185">Reference proteome</keyword>
<feature type="compositionally biased region" description="Basic and acidic residues" evidence="3">
    <location>
        <begin position="116"/>
        <end position="127"/>
    </location>
</feature>
<dbReference type="PANTHER" id="PTHR43355:SF2">
    <property type="entry name" value="FLAVIN REDUCTASE (NADPH)"/>
    <property type="match status" value="1"/>
</dbReference>
<organism evidence="5 6">
    <name type="scientific">Paramarasmius palmivorus</name>
    <dbReference type="NCBI Taxonomy" id="297713"/>
    <lineage>
        <taxon>Eukaryota</taxon>
        <taxon>Fungi</taxon>
        <taxon>Dikarya</taxon>
        <taxon>Basidiomycota</taxon>
        <taxon>Agaricomycotina</taxon>
        <taxon>Agaricomycetes</taxon>
        <taxon>Agaricomycetidae</taxon>
        <taxon>Agaricales</taxon>
        <taxon>Marasmiineae</taxon>
        <taxon>Marasmiaceae</taxon>
        <taxon>Paramarasmius</taxon>
    </lineage>
</organism>
<dbReference type="InterPro" id="IPR051606">
    <property type="entry name" value="Polyketide_Oxido-like"/>
</dbReference>
<feature type="domain" description="NAD(P)-binding" evidence="4">
    <location>
        <begin position="128"/>
        <end position="291"/>
    </location>
</feature>
<comment type="similarity">
    <text evidence="1">Belongs to the avfA family.</text>
</comment>
<evidence type="ECO:0000256" key="1">
    <source>
        <dbReference type="ARBA" id="ARBA00038376"/>
    </source>
</evidence>
<dbReference type="InterPro" id="IPR016040">
    <property type="entry name" value="NAD(P)-bd_dom"/>
</dbReference>
<evidence type="ECO:0000313" key="5">
    <source>
        <dbReference type="EMBL" id="KAK7060163.1"/>
    </source>
</evidence>
<sequence>MACGLVGVKATSIQSAKGIKEGDVTVTKEIPALVGRFGDVFGREMVELELASGLNEYKQSIKELEDEAASMEKWPSPVGLLATKELIARLQSPQQSTGTPAEPHPSTPDTSNIHSEPSKAQEGEQKPEHRIILFVRSPQKLPPEIIFNPLIQVVNAQLSDQDKLEEVMEGVDAVISALGPSVKRGPFHPSGEPLAKAYQGVIAAMKKRGVRRIFLLGTASMTAPEDKSDVRFTALVTGVATFARNAYKDVVAIGKFITSLGEEDQIDWTIVRVPLLTDQDNRNIRAGYIGDGQTSVWLARVGWGVWIVRELFKEYSVEEKEWNRKLPMLSSV</sequence>
<dbReference type="Proteomes" id="UP001383192">
    <property type="component" value="Unassembled WGS sequence"/>
</dbReference>
<evidence type="ECO:0000313" key="6">
    <source>
        <dbReference type="Proteomes" id="UP001383192"/>
    </source>
</evidence>
<keyword evidence="2" id="KW-0175">Coiled coil</keyword>
<dbReference type="EMBL" id="JAYKXP010000003">
    <property type="protein sequence ID" value="KAK7060163.1"/>
    <property type="molecule type" value="Genomic_DNA"/>
</dbReference>
<evidence type="ECO:0000256" key="3">
    <source>
        <dbReference type="SAM" id="MobiDB-lite"/>
    </source>
</evidence>
<dbReference type="Gene3D" id="3.40.50.720">
    <property type="entry name" value="NAD(P)-binding Rossmann-like Domain"/>
    <property type="match status" value="1"/>
</dbReference>
<dbReference type="SUPFAM" id="SSF51735">
    <property type="entry name" value="NAD(P)-binding Rossmann-fold domains"/>
    <property type="match status" value="1"/>
</dbReference>
<feature type="region of interest" description="Disordered" evidence="3">
    <location>
        <begin position="91"/>
        <end position="127"/>
    </location>
</feature>
<name>A0AAW0EAF4_9AGAR</name>
<gene>
    <name evidence="5" type="ORF">VNI00_000927</name>
</gene>
<evidence type="ECO:0000256" key="2">
    <source>
        <dbReference type="SAM" id="Coils"/>
    </source>
</evidence>
<proteinExistence type="inferred from homology"/>
<dbReference type="PANTHER" id="PTHR43355">
    <property type="entry name" value="FLAVIN REDUCTASE (NADPH)"/>
    <property type="match status" value="1"/>
</dbReference>
<dbReference type="Pfam" id="PF13460">
    <property type="entry name" value="NAD_binding_10"/>
    <property type="match status" value="1"/>
</dbReference>
<dbReference type="GO" id="GO:0016646">
    <property type="term" value="F:oxidoreductase activity, acting on the CH-NH group of donors, NAD or NADP as acceptor"/>
    <property type="evidence" value="ECO:0007669"/>
    <property type="project" value="TreeGrafter"/>
</dbReference>
<reference evidence="5 6" key="1">
    <citation type="submission" date="2024-01" db="EMBL/GenBank/DDBJ databases">
        <title>A draft genome for a cacao thread blight-causing isolate of Paramarasmius palmivorus.</title>
        <authorList>
            <person name="Baruah I.K."/>
            <person name="Bukari Y."/>
            <person name="Amoako-Attah I."/>
            <person name="Meinhardt L.W."/>
            <person name="Bailey B.A."/>
            <person name="Cohen S.P."/>
        </authorList>
    </citation>
    <scope>NUCLEOTIDE SEQUENCE [LARGE SCALE GENOMIC DNA]</scope>
    <source>
        <strain evidence="5 6">GH-12</strain>
    </source>
</reference>
<dbReference type="InterPro" id="IPR036291">
    <property type="entry name" value="NAD(P)-bd_dom_sf"/>
</dbReference>